<accession>A0AAU8FN13</accession>
<reference evidence="1" key="1">
    <citation type="submission" date="2024-06" db="EMBL/GenBank/DDBJ databases">
        <title>Sequencing and assembly of the genome of Dyadobacter sp. strain 676, a symbiont of Cyamopsis tetragonoloba.</title>
        <authorList>
            <person name="Guro P."/>
            <person name="Sazanova A."/>
            <person name="Kuznetsova I."/>
            <person name="Belimov A."/>
            <person name="Safronova V."/>
        </authorList>
    </citation>
    <scope>NUCLEOTIDE SEQUENCE</scope>
    <source>
        <strain evidence="1">676</strain>
    </source>
</reference>
<organism evidence="1">
    <name type="scientific">Dyadobacter sp. 676</name>
    <dbReference type="NCBI Taxonomy" id="3088362"/>
    <lineage>
        <taxon>Bacteria</taxon>
        <taxon>Pseudomonadati</taxon>
        <taxon>Bacteroidota</taxon>
        <taxon>Cytophagia</taxon>
        <taxon>Cytophagales</taxon>
        <taxon>Spirosomataceae</taxon>
        <taxon>Dyadobacter</taxon>
    </lineage>
</organism>
<gene>
    <name evidence="1" type="ORF">ABV298_06215</name>
</gene>
<dbReference type="EMBL" id="CP159289">
    <property type="protein sequence ID" value="XCH26001.1"/>
    <property type="molecule type" value="Genomic_DNA"/>
</dbReference>
<sequence length="81" mass="9610">MKYFMFKLAAKGPDGRQYTCTMFHQHESEPDPQYVVDNACRQYPIFTEIRVLSVQPVSLEEYSFRVRQMSDSDEWGFHPLV</sequence>
<dbReference type="RefSeq" id="WP_353721299.1">
    <property type="nucleotide sequence ID" value="NZ_CP159289.1"/>
</dbReference>
<protein>
    <submittedName>
        <fullName evidence="1">Uncharacterized protein</fullName>
    </submittedName>
</protein>
<name>A0AAU8FN13_9BACT</name>
<proteinExistence type="predicted"/>
<dbReference type="AlphaFoldDB" id="A0AAU8FN13"/>
<evidence type="ECO:0000313" key="1">
    <source>
        <dbReference type="EMBL" id="XCH26001.1"/>
    </source>
</evidence>